<dbReference type="PANTHER" id="PTHR43763">
    <property type="entry name" value="XAA-PRO AMINOPEPTIDASE 1"/>
    <property type="match status" value="1"/>
</dbReference>
<keyword evidence="3" id="KW-1185">Reference proteome</keyword>
<dbReference type="EMBL" id="LADI01003192">
    <property type="protein sequence ID" value="KPJ20579.1"/>
    <property type="molecule type" value="Genomic_DNA"/>
</dbReference>
<dbReference type="Pfam" id="PF00557">
    <property type="entry name" value="Peptidase_M24"/>
    <property type="match status" value="1"/>
</dbReference>
<evidence type="ECO:0000313" key="2">
    <source>
        <dbReference type="EMBL" id="KPJ20579.1"/>
    </source>
</evidence>
<evidence type="ECO:0000259" key="1">
    <source>
        <dbReference type="Pfam" id="PF00557"/>
    </source>
</evidence>
<proteinExistence type="predicted"/>
<reference evidence="2 3" key="1">
    <citation type="journal article" date="2015" name="Nat. Commun.">
        <title>Outbred genome sequencing and CRISPR/Cas9 gene editing in butterflies.</title>
        <authorList>
            <person name="Li X."/>
            <person name="Fan D."/>
            <person name="Zhang W."/>
            <person name="Liu G."/>
            <person name="Zhang L."/>
            <person name="Zhao L."/>
            <person name="Fang X."/>
            <person name="Chen L."/>
            <person name="Dong Y."/>
            <person name="Chen Y."/>
            <person name="Ding Y."/>
            <person name="Zhao R."/>
            <person name="Feng M."/>
            <person name="Zhu Y."/>
            <person name="Feng Y."/>
            <person name="Jiang X."/>
            <person name="Zhu D."/>
            <person name="Xiang H."/>
            <person name="Feng X."/>
            <person name="Li S."/>
            <person name="Wang J."/>
            <person name="Zhang G."/>
            <person name="Kronforst M.R."/>
            <person name="Wang W."/>
        </authorList>
    </citation>
    <scope>NUCLEOTIDE SEQUENCE [LARGE SCALE GENOMIC DNA]</scope>
    <source>
        <strain evidence="2">Ya'a_city_454_Px</strain>
        <tissue evidence="2">Whole body</tissue>
    </source>
</reference>
<keyword evidence="2" id="KW-0645">Protease</keyword>
<dbReference type="SUPFAM" id="SSF55920">
    <property type="entry name" value="Creatinase/aminopeptidase"/>
    <property type="match status" value="1"/>
</dbReference>
<dbReference type="GO" id="GO:0004177">
    <property type="term" value="F:aminopeptidase activity"/>
    <property type="evidence" value="ECO:0007669"/>
    <property type="project" value="UniProtKB-KW"/>
</dbReference>
<dbReference type="STRING" id="66420.A0A0N1IHE4"/>
<accession>A0A0N1IHE4</accession>
<protein>
    <submittedName>
        <fullName evidence="2">Putative Xaa-Pro aminopeptidase FRA1</fullName>
    </submittedName>
</protein>
<dbReference type="InterPro" id="IPR050422">
    <property type="entry name" value="X-Pro_aminopeptidase_P"/>
</dbReference>
<keyword evidence="2" id="KW-0378">Hydrolase</keyword>
<sequence length="196" mass="21886">MLKQALPLLKLIYNLCNFCQGNVLDSFARQYLWLAGLDYAHGTGHGVGHCLNVHEGPSGISWRPYPNDPGLRPKQILSNEPGYYKVGEYGIRHEDLVEIISITRDSDHPRSMNSYLWSAVLYSMDSCLRQVVLLAYEELSMACSSIVYVQLSMASSSSLWCSRCAQARGLLGDFEGRGALGFSTLTLVPHQRIAWI</sequence>
<name>A0A0N1IHE4_PAPXU</name>
<keyword evidence="2" id="KW-0031">Aminopeptidase</keyword>
<feature type="domain" description="Peptidase M24" evidence="1">
    <location>
        <begin position="21"/>
        <end position="99"/>
    </location>
</feature>
<dbReference type="PANTHER" id="PTHR43763:SF20">
    <property type="entry name" value="XAA-PRO AMINOPEPTIDASE APEPP"/>
    <property type="match status" value="1"/>
</dbReference>
<dbReference type="Proteomes" id="UP000053268">
    <property type="component" value="Unassembled WGS sequence"/>
</dbReference>
<dbReference type="Gene3D" id="3.90.230.10">
    <property type="entry name" value="Creatinase/methionine aminopeptidase superfamily"/>
    <property type="match status" value="1"/>
</dbReference>
<dbReference type="InterPro" id="IPR036005">
    <property type="entry name" value="Creatinase/aminopeptidase-like"/>
</dbReference>
<dbReference type="AlphaFoldDB" id="A0A0N1IHE4"/>
<evidence type="ECO:0000313" key="3">
    <source>
        <dbReference type="Proteomes" id="UP000053268"/>
    </source>
</evidence>
<organism evidence="2 3">
    <name type="scientific">Papilio xuthus</name>
    <name type="common">Asian swallowtail butterfly</name>
    <dbReference type="NCBI Taxonomy" id="66420"/>
    <lineage>
        <taxon>Eukaryota</taxon>
        <taxon>Metazoa</taxon>
        <taxon>Ecdysozoa</taxon>
        <taxon>Arthropoda</taxon>
        <taxon>Hexapoda</taxon>
        <taxon>Insecta</taxon>
        <taxon>Pterygota</taxon>
        <taxon>Neoptera</taxon>
        <taxon>Endopterygota</taxon>
        <taxon>Lepidoptera</taxon>
        <taxon>Glossata</taxon>
        <taxon>Ditrysia</taxon>
        <taxon>Papilionoidea</taxon>
        <taxon>Papilionidae</taxon>
        <taxon>Papilioninae</taxon>
        <taxon>Papilio</taxon>
    </lineage>
</organism>
<gene>
    <name evidence="2" type="ORF">RR46_00085</name>
</gene>
<comment type="caution">
    <text evidence="2">The sequence shown here is derived from an EMBL/GenBank/DDBJ whole genome shotgun (WGS) entry which is preliminary data.</text>
</comment>
<dbReference type="InterPro" id="IPR000994">
    <property type="entry name" value="Pept_M24"/>
</dbReference>